<dbReference type="InterPro" id="IPR005829">
    <property type="entry name" value="Sugar_transporter_CS"/>
</dbReference>
<reference evidence="13" key="2">
    <citation type="submission" date="2020-08" db="EMBL/GenBank/DDBJ databases">
        <title>Plant Genome Project.</title>
        <authorList>
            <person name="Zhang R.-G."/>
        </authorList>
    </citation>
    <scope>NUCLEOTIDE SEQUENCE</scope>
    <source>
        <strain evidence="13">Huo1</strain>
        <tissue evidence="13">Leaf</tissue>
    </source>
</reference>
<dbReference type="OrthoDB" id="5296287at2759"/>
<evidence type="ECO:0000256" key="1">
    <source>
        <dbReference type="ARBA" id="ARBA00004141"/>
    </source>
</evidence>
<comment type="similarity">
    <text evidence="2 10">Belongs to the major facilitator superfamily. Sugar transporter (TC 2.A.1.1) family.</text>
</comment>
<dbReference type="Pfam" id="PF00083">
    <property type="entry name" value="Sugar_tr"/>
    <property type="match status" value="1"/>
</dbReference>
<keyword evidence="8 11" id="KW-0472">Membrane</keyword>
<comment type="subcellular location">
    <subcellularLocation>
        <location evidence="1">Membrane</location>
        <topology evidence="1">Multi-pass membrane protein</topology>
    </subcellularLocation>
</comment>
<gene>
    <name evidence="13" type="ORF">SASPL_103812</name>
</gene>
<feature type="transmembrane region" description="Helical" evidence="11">
    <location>
        <begin position="21"/>
        <end position="39"/>
    </location>
</feature>
<feature type="transmembrane region" description="Helical" evidence="11">
    <location>
        <begin position="136"/>
        <end position="157"/>
    </location>
</feature>
<dbReference type="InterPro" id="IPR036259">
    <property type="entry name" value="MFS_trans_sf"/>
</dbReference>
<dbReference type="GO" id="GO:0015293">
    <property type="term" value="F:symporter activity"/>
    <property type="evidence" value="ECO:0007669"/>
    <property type="project" value="UniProtKB-KW"/>
</dbReference>
<dbReference type="PANTHER" id="PTHR23500">
    <property type="entry name" value="SOLUTE CARRIER FAMILY 2, FACILITATED GLUCOSE TRANSPORTER"/>
    <property type="match status" value="1"/>
</dbReference>
<organism evidence="13">
    <name type="scientific">Salvia splendens</name>
    <name type="common">Scarlet sage</name>
    <dbReference type="NCBI Taxonomy" id="180675"/>
    <lineage>
        <taxon>Eukaryota</taxon>
        <taxon>Viridiplantae</taxon>
        <taxon>Streptophyta</taxon>
        <taxon>Embryophyta</taxon>
        <taxon>Tracheophyta</taxon>
        <taxon>Spermatophyta</taxon>
        <taxon>Magnoliopsida</taxon>
        <taxon>eudicotyledons</taxon>
        <taxon>Gunneridae</taxon>
        <taxon>Pentapetalae</taxon>
        <taxon>asterids</taxon>
        <taxon>lamiids</taxon>
        <taxon>Lamiales</taxon>
        <taxon>Lamiaceae</taxon>
        <taxon>Nepetoideae</taxon>
        <taxon>Mentheae</taxon>
        <taxon>Salviinae</taxon>
        <taxon>Salvia</taxon>
        <taxon>Salvia subgen. Calosphace</taxon>
        <taxon>core Calosphace</taxon>
    </lineage>
</organism>
<dbReference type="GO" id="GO:0015145">
    <property type="term" value="F:monosaccharide transmembrane transporter activity"/>
    <property type="evidence" value="ECO:0007669"/>
    <property type="project" value="InterPro"/>
</dbReference>
<evidence type="ECO:0000313" key="13">
    <source>
        <dbReference type="EMBL" id="KAG6432237.1"/>
    </source>
</evidence>
<dbReference type="Gene3D" id="1.20.1250.20">
    <property type="entry name" value="MFS general substrate transporter like domains"/>
    <property type="match status" value="1"/>
</dbReference>
<dbReference type="PRINTS" id="PR00171">
    <property type="entry name" value="SUGRTRNSPORT"/>
</dbReference>
<evidence type="ECO:0000256" key="4">
    <source>
        <dbReference type="ARBA" id="ARBA00022597"/>
    </source>
</evidence>
<protein>
    <recommendedName>
        <fullName evidence="12">Major facilitator superfamily (MFS) profile domain-containing protein</fullName>
    </recommendedName>
</protein>
<evidence type="ECO:0000256" key="6">
    <source>
        <dbReference type="ARBA" id="ARBA00022847"/>
    </source>
</evidence>
<keyword evidence="4" id="KW-0762">Sugar transport</keyword>
<dbReference type="NCBIfam" id="TIGR00879">
    <property type="entry name" value="SP"/>
    <property type="match status" value="1"/>
</dbReference>
<comment type="caution">
    <text evidence="13">The sequence shown here is derived from an EMBL/GenBank/DDBJ whole genome shotgun (WGS) entry which is preliminary data.</text>
</comment>
<dbReference type="InterPro" id="IPR044778">
    <property type="entry name" value="MFS_STP/MST-like_plant"/>
</dbReference>
<proteinExistence type="inferred from homology"/>
<reference evidence="13" key="1">
    <citation type="submission" date="2018-01" db="EMBL/GenBank/DDBJ databases">
        <authorList>
            <person name="Mao J.F."/>
        </authorList>
    </citation>
    <scope>NUCLEOTIDE SEQUENCE</scope>
    <source>
        <strain evidence="13">Huo1</strain>
        <tissue evidence="13">Leaf</tissue>
    </source>
</reference>
<dbReference type="PANTHER" id="PTHR23500:SF371">
    <property type="entry name" value="OS07G0206600 PROTEIN"/>
    <property type="match status" value="1"/>
</dbReference>
<feature type="transmembrane region" description="Helical" evidence="11">
    <location>
        <begin position="318"/>
        <end position="341"/>
    </location>
</feature>
<dbReference type="GO" id="GO:0016020">
    <property type="term" value="C:membrane"/>
    <property type="evidence" value="ECO:0007669"/>
    <property type="project" value="UniProtKB-SubCell"/>
</dbReference>
<keyword evidence="7 11" id="KW-1133">Transmembrane helix</keyword>
<feature type="transmembrane region" description="Helical" evidence="11">
    <location>
        <begin position="80"/>
        <end position="99"/>
    </location>
</feature>
<feature type="transmembrane region" description="Helical" evidence="11">
    <location>
        <begin position="282"/>
        <end position="306"/>
    </location>
</feature>
<evidence type="ECO:0000256" key="3">
    <source>
        <dbReference type="ARBA" id="ARBA00022448"/>
    </source>
</evidence>
<dbReference type="EMBL" id="PNBA02000002">
    <property type="protein sequence ID" value="KAG6432237.1"/>
    <property type="molecule type" value="Genomic_DNA"/>
</dbReference>
<dbReference type="Proteomes" id="UP000298416">
    <property type="component" value="Unassembled WGS sequence"/>
</dbReference>
<dbReference type="AlphaFoldDB" id="A0A8X9A7X7"/>
<dbReference type="InterPro" id="IPR003663">
    <property type="entry name" value="Sugar/inositol_transpt"/>
</dbReference>
<feature type="transmembrane region" description="Helical" evidence="11">
    <location>
        <begin position="446"/>
        <end position="469"/>
    </location>
</feature>
<comment type="similarity">
    <text evidence="9">Belongs to the major facilitator superfamily. Phosphate:H(+) symporter (TC 2.A.1.9) family.</text>
</comment>
<feature type="domain" description="Major facilitator superfamily (MFS) profile" evidence="12">
    <location>
        <begin position="26"/>
        <end position="473"/>
    </location>
</feature>
<dbReference type="SUPFAM" id="SSF103473">
    <property type="entry name" value="MFS general substrate transporter"/>
    <property type="match status" value="1"/>
</dbReference>
<dbReference type="InterPro" id="IPR020846">
    <property type="entry name" value="MFS_dom"/>
</dbReference>
<evidence type="ECO:0000256" key="5">
    <source>
        <dbReference type="ARBA" id="ARBA00022692"/>
    </source>
</evidence>
<keyword evidence="14" id="KW-1185">Reference proteome</keyword>
<evidence type="ECO:0000256" key="9">
    <source>
        <dbReference type="ARBA" id="ARBA00044504"/>
    </source>
</evidence>
<keyword evidence="5 11" id="KW-0812">Transmembrane</keyword>
<evidence type="ECO:0000256" key="8">
    <source>
        <dbReference type="ARBA" id="ARBA00023136"/>
    </source>
</evidence>
<evidence type="ECO:0000259" key="12">
    <source>
        <dbReference type="PROSITE" id="PS50850"/>
    </source>
</evidence>
<dbReference type="InterPro" id="IPR005828">
    <property type="entry name" value="MFS_sugar_transport-like"/>
</dbReference>
<feature type="transmembrane region" description="Helical" evidence="11">
    <location>
        <begin position="381"/>
        <end position="407"/>
    </location>
</feature>
<dbReference type="PROSITE" id="PS00217">
    <property type="entry name" value="SUGAR_TRANSPORT_2"/>
    <property type="match status" value="1"/>
</dbReference>
<feature type="transmembrane region" description="Helical" evidence="11">
    <location>
        <begin position="197"/>
        <end position="220"/>
    </location>
</feature>
<dbReference type="FunFam" id="1.20.1250.20:FF:000002">
    <property type="entry name" value="Sugar transport protein 13"/>
    <property type="match status" value="1"/>
</dbReference>
<evidence type="ECO:0000256" key="2">
    <source>
        <dbReference type="ARBA" id="ARBA00010992"/>
    </source>
</evidence>
<accession>A0A8X9A7X7</accession>
<evidence type="ECO:0000313" key="14">
    <source>
        <dbReference type="Proteomes" id="UP000298416"/>
    </source>
</evidence>
<dbReference type="InterPro" id="IPR045262">
    <property type="entry name" value="STP/PLT_plant"/>
</dbReference>
<dbReference type="PROSITE" id="PS50850">
    <property type="entry name" value="MFS"/>
    <property type="match status" value="1"/>
</dbReference>
<name>A0A8X9A7X7_SALSN</name>
<feature type="transmembrane region" description="Helical" evidence="11">
    <location>
        <begin position="111"/>
        <end position="130"/>
    </location>
</feature>
<evidence type="ECO:0000256" key="11">
    <source>
        <dbReference type="SAM" id="Phobius"/>
    </source>
</evidence>
<feature type="transmembrane region" description="Helical" evidence="11">
    <location>
        <begin position="169"/>
        <end position="191"/>
    </location>
</feature>
<keyword evidence="3 10" id="KW-0813">Transport</keyword>
<evidence type="ECO:0000256" key="10">
    <source>
        <dbReference type="RuleBase" id="RU003346"/>
    </source>
</evidence>
<evidence type="ECO:0000256" key="7">
    <source>
        <dbReference type="ARBA" id="ARBA00022989"/>
    </source>
</evidence>
<sequence>MAEASSSSSIHELKIKSKTTPYVVICWIFAAMGGLMFGYDIGISGGVSAMDDFLLKFFPNVYARKLIAHEDNYCKYDDQMLQLFTSSLYLAALVSSFGASKACSTLGRWPTIRLASVFFVVAALLSGLAPNKAVLIVGRILFGVGVGFGNESVPLFLSEVAPPHRRGAVNILFQLFVTIGILIANLVNFAVANIHPYGWRLALGLAGVPGLALFIGSFVIMETPSSLIERGLEAEGKQSLQKVRGVEDVEHELEQIKHASEQAKKVKQPFKKLMNRQSIPPLTISICVQIFQQFTGINAIMFYAPVLFQTMGFKNDGALLSAVITGVVNVVSTFVSIVAVDRLGRRKLLLQACVQMLICLVGSGVILELHLKSVGTLDNKLATIVVVLVCLFVMSFAWSWGPMGWLIPSEVFPMETRTAGFAFAVSTNMFLTFLIAQAFLSMMCHMRAGIFFFFAGWVVVMGLFVWFLIPETKGVAIDEMEEKVWKVHPVWKRFMPRDDGKGAELT</sequence>
<keyword evidence="6" id="KW-0769">Symport</keyword>
<feature type="transmembrane region" description="Helical" evidence="11">
    <location>
        <begin position="419"/>
        <end position="440"/>
    </location>
</feature>
<dbReference type="CDD" id="cd17361">
    <property type="entry name" value="MFS_STP"/>
    <property type="match status" value="1"/>
</dbReference>
<dbReference type="PROSITE" id="PS00216">
    <property type="entry name" value="SUGAR_TRANSPORT_1"/>
    <property type="match status" value="1"/>
</dbReference>